<dbReference type="Pfam" id="PF20637">
    <property type="entry name" value="ATG5_HBR"/>
    <property type="match status" value="1"/>
</dbReference>
<feature type="compositionally biased region" description="Basic and acidic residues" evidence="7">
    <location>
        <begin position="107"/>
        <end position="118"/>
    </location>
</feature>
<dbReference type="Gene3D" id="3.10.20.90">
    <property type="entry name" value="Phosphatidylinositol 3-kinase Catalytic Subunit, Chain A, domain 1"/>
    <property type="match status" value="1"/>
</dbReference>
<dbReference type="InterPro" id="IPR048318">
    <property type="entry name" value="ATG5_UblB"/>
</dbReference>
<evidence type="ECO:0000259" key="10">
    <source>
        <dbReference type="Pfam" id="PF20638"/>
    </source>
</evidence>
<evidence type="ECO:0000256" key="2">
    <source>
        <dbReference type="ARBA" id="ARBA00006910"/>
    </source>
</evidence>
<dbReference type="EMBL" id="JBBPDW010000007">
    <property type="protein sequence ID" value="KAK7550817.1"/>
    <property type="molecule type" value="Genomic_DNA"/>
</dbReference>
<proteinExistence type="inferred from homology"/>
<feature type="domain" description="Autophagy protein ATG5 UblB" evidence="8">
    <location>
        <begin position="234"/>
        <end position="331"/>
    </location>
</feature>
<evidence type="ECO:0000313" key="11">
    <source>
        <dbReference type="EMBL" id="KAK7550817.1"/>
    </source>
</evidence>
<name>A0ABR1MJ88_9PEZI</name>
<reference evidence="11 12" key="1">
    <citation type="submission" date="2024-04" db="EMBL/GenBank/DDBJ databases">
        <title>Phyllosticta paracitricarpa is synonymous to the EU quarantine fungus P. citricarpa based on phylogenomic analyses.</title>
        <authorList>
            <consortium name="Lawrence Berkeley National Laboratory"/>
            <person name="Van Ingen-Buijs V.A."/>
            <person name="Van Westerhoven A.C."/>
            <person name="Haridas S."/>
            <person name="Skiadas P."/>
            <person name="Martin F."/>
            <person name="Groenewald J.Z."/>
            <person name="Crous P.W."/>
            <person name="Seidl M.F."/>
        </authorList>
    </citation>
    <scope>NUCLEOTIDE SEQUENCE [LARGE SCALE GENOMIC DNA]</scope>
    <source>
        <strain evidence="11 12">CBS 122670</strain>
    </source>
</reference>
<feature type="domain" description="Autophagy protein ATG5 alpha-helical bundle region" evidence="9">
    <location>
        <begin position="170"/>
        <end position="224"/>
    </location>
</feature>
<dbReference type="Gene3D" id="3.10.20.620">
    <property type="match status" value="1"/>
</dbReference>
<evidence type="ECO:0000256" key="6">
    <source>
        <dbReference type="RuleBase" id="RU361202"/>
    </source>
</evidence>
<organism evidence="11 12">
    <name type="scientific">Phyllosticta citricarpa</name>
    <dbReference type="NCBI Taxonomy" id="55181"/>
    <lineage>
        <taxon>Eukaryota</taxon>
        <taxon>Fungi</taxon>
        <taxon>Dikarya</taxon>
        <taxon>Ascomycota</taxon>
        <taxon>Pezizomycotina</taxon>
        <taxon>Dothideomycetes</taxon>
        <taxon>Dothideomycetes incertae sedis</taxon>
        <taxon>Botryosphaeriales</taxon>
        <taxon>Phyllostictaceae</taxon>
        <taxon>Phyllosticta</taxon>
    </lineage>
</organism>
<dbReference type="Pfam" id="PF20638">
    <property type="entry name" value="ATG5_UblA"/>
    <property type="match status" value="1"/>
</dbReference>
<dbReference type="Pfam" id="PF04106">
    <property type="entry name" value="ATG5_UblB"/>
    <property type="match status" value="1"/>
</dbReference>
<dbReference type="InterPro" id="IPR042527">
    <property type="entry name" value="Atg5_UblA_dom_sf"/>
</dbReference>
<dbReference type="InterPro" id="IPR007239">
    <property type="entry name" value="Atg5"/>
</dbReference>
<keyword evidence="6" id="KW-0472">Membrane</keyword>
<comment type="function">
    <text evidence="6">Involved in cytoplasm to vacuole transport (Cvt) and autophagic vesicle formation.</text>
</comment>
<evidence type="ECO:0000256" key="7">
    <source>
        <dbReference type="SAM" id="MobiDB-lite"/>
    </source>
</evidence>
<evidence type="ECO:0000256" key="1">
    <source>
        <dbReference type="ARBA" id="ARBA00004623"/>
    </source>
</evidence>
<comment type="similarity">
    <text evidence="2 6">Belongs to the ATG5 family.</text>
</comment>
<evidence type="ECO:0000259" key="8">
    <source>
        <dbReference type="Pfam" id="PF04106"/>
    </source>
</evidence>
<keyword evidence="12" id="KW-1185">Reference proteome</keyword>
<dbReference type="InterPro" id="IPR048939">
    <property type="entry name" value="ATG5_UblA"/>
</dbReference>
<sequence length="335" mass="36185">MTSPRDVTAVQKQIWNGSIPLQITLASTDCRTYDESDPYLIQVPRLSYIPFLLARLHAFFAPSLINPDVQSSQGWLSFEDVPLKWHHPIGLLYDLYSGAEPFNAHGSSDDSLSHHDALPTKPSPASPTSSSSGSGSGSSTRPSAPLPWRLTLHYAAHPATLLPLDAELKSQHDAFINGVKEADFLRNGTAKAVMSLSKDSSDALWRAVQTHDLPLYNSVHARLVAPPAGARLRHVPLKLYLPSPQDRQPQGSKKDDADAPPGALRTIQAPIQPNQTLGTALNAVLPSLFPSRRSPLLAQPVLHGAVVPLAAPVDELGRAASYADGFLHIVVWMMG</sequence>
<keyword evidence="6" id="KW-0813">Transport</keyword>
<evidence type="ECO:0000256" key="3">
    <source>
        <dbReference type="ARBA" id="ARBA00022499"/>
    </source>
</evidence>
<keyword evidence="4 6" id="KW-0832">Ubl conjugation</keyword>
<comment type="subcellular location">
    <subcellularLocation>
        <location evidence="1 6">Preautophagosomal structure membrane</location>
        <topology evidence="1 6">Peripheral membrane protein</topology>
    </subcellularLocation>
</comment>
<evidence type="ECO:0000259" key="9">
    <source>
        <dbReference type="Pfam" id="PF20637"/>
    </source>
</evidence>
<accession>A0ABR1MJ88</accession>
<keyword evidence="5 6" id="KW-0072">Autophagy</keyword>
<feature type="compositionally biased region" description="Low complexity" evidence="7">
    <location>
        <begin position="126"/>
        <end position="143"/>
    </location>
</feature>
<keyword evidence="3 6" id="KW-1017">Isopeptide bond</keyword>
<evidence type="ECO:0000256" key="5">
    <source>
        <dbReference type="ARBA" id="ARBA00023006"/>
    </source>
</evidence>
<dbReference type="PANTHER" id="PTHR13040">
    <property type="entry name" value="AUTOPHAGY PROTEIN 5"/>
    <property type="match status" value="1"/>
</dbReference>
<evidence type="ECO:0000256" key="4">
    <source>
        <dbReference type="ARBA" id="ARBA00022843"/>
    </source>
</evidence>
<comment type="caution">
    <text evidence="11">The sequence shown here is derived from an EMBL/GenBank/DDBJ whole genome shotgun (WGS) entry which is preliminary data.</text>
</comment>
<dbReference type="PANTHER" id="PTHR13040:SF2">
    <property type="entry name" value="AUTOPHAGY PROTEIN 5"/>
    <property type="match status" value="1"/>
</dbReference>
<comment type="subunit">
    <text evidence="6">Conjugated with ATG12.</text>
</comment>
<gene>
    <name evidence="11" type="ORF">IWX46DRAFT_594117</name>
</gene>
<feature type="domain" description="Autophagy protein ATG5 UblA" evidence="10">
    <location>
        <begin position="14"/>
        <end position="153"/>
    </location>
</feature>
<evidence type="ECO:0000313" key="12">
    <source>
        <dbReference type="Proteomes" id="UP001365128"/>
    </source>
</evidence>
<protein>
    <recommendedName>
        <fullName evidence="6">Autophagy protein 5</fullName>
    </recommendedName>
</protein>
<feature type="region of interest" description="Disordered" evidence="7">
    <location>
        <begin position="106"/>
        <end position="143"/>
    </location>
</feature>
<feature type="region of interest" description="Disordered" evidence="7">
    <location>
        <begin position="241"/>
        <end position="264"/>
    </location>
</feature>
<dbReference type="InterPro" id="IPR042526">
    <property type="entry name" value="Atg5_HR"/>
</dbReference>
<dbReference type="Proteomes" id="UP001365128">
    <property type="component" value="Unassembled WGS sequence"/>
</dbReference>
<dbReference type="Gene3D" id="1.10.246.190">
    <property type="entry name" value="Autophagy protein Apg5, helix rich domain"/>
    <property type="match status" value="1"/>
</dbReference>
<dbReference type="InterPro" id="IPR048940">
    <property type="entry name" value="ATG5_HBR"/>
</dbReference>